<comment type="subunit">
    <text evidence="6">Component of the Arp2/3 complex.</text>
</comment>
<comment type="caution">
    <text evidence="7">The sequence shown here is derived from an EMBL/GenBank/DDBJ whole genome shotgun (WGS) entry which is preliminary data.</text>
</comment>
<evidence type="ECO:0000313" key="8">
    <source>
        <dbReference type="Proteomes" id="UP000193411"/>
    </source>
</evidence>
<evidence type="ECO:0000256" key="3">
    <source>
        <dbReference type="ARBA" id="ARBA00022490"/>
    </source>
</evidence>
<gene>
    <name evidence="7" type="ORF">BCR44DRAFT_1479375</name>
</gene>
<evidence type="ECO:0000256" key="4">
    <source>
        <dbReference type="ARBA" id="ARBA00023203"/>
    </source>
</evidence>
<evidence type="ECO:0000256" key="5">
    <source>
        <dbReference type="ARBA" id="ARBA00023212"/>
    </source>
</evidence>
<reference evidence="7 8" key="1">
    <citation type="submission" date="2016-07" db="EMBL/GenBank/DDBJ databases">
        <title>Pervasive Adenine N6-methylation of Active Genes in Fungi.</title>
        <authorList>
            <consortium name="DOE Joint Genome Institute"/>
            <person name="Mondo S.J."/>
            <person name="Dannebaum R.O."/>
            <person name="Kuo R.C."/>
            <person name="Labutti K."/>
            <person name="Haridas S."/>
            <person name="Kuo A."/>
            <person name="Salamov A."/>
            <person name="Ahrendt S.R."/>
            <person name="Lipzen A."/>
            <person name="Sullivan W."/>
            <person name="Andreopoulos W.B."/>
            <person name="Clum A."/>
            <person name="Lindquist E."/>
            <person name="Daum C."/>
            <person name="Ramamoorthy G.K."/>
            <person name="Gryganskyi A."/>
            <person name="Culley D."/>
            <person name="Magnuson J.K."/>
            <person name="James T.Y."/>
            <person name="O'Malley M.A."/>
            <person name="Stajich J.E."/>
            <person name="Spatafora J.W."/>
            <person name="Visel A."/>
            <person name="Grigoriev I.V."/>
        </authorList>
    </citation>
    <scope>NUCLEOTIDE SEQUENCE [LARGE SCALE GENOMIC DNA]</scope>
    <source>
        <strain evidence="7 8">PL171</strain>
    </source>
</reference>
<dbReference type="GO" id="GO:0030833">
    <property type="term" value="P:regulation of actin filament polymerization"/>
    <property type="evidence" value="ECO:0007669"/>
    <property type="project" value="InterPro"/>
</dbReference>
<comment type="similarity">
    <text evidence="2 6">Belongs to the ARPC3 family.</text>
</comment>
<keyword evidence="5 6" id="KW-0206">Cytoskeleton</keyword>
<dbReference type="SUPFAM" id="SSF69060">
    <property type="entry name" value="Arp2/3 complex 21 kDa subunit ARPC3"/>
    <property type="match status" value="1"/>
</dbReference>
<protein>
    <recommendedName>
        <fullName evidence="6">Actin-related protein 2/3 complex subunit 3</fullName>
    </recommendedName>
</protein>
<dbReference type="GO" id="GO:0003779">
    <property type="term" value="F:actin binding"/>
    <property type="evidence" value="ECO:0007669"/>
    <property type="project" value="UniProtKB-KW"/>
</dbReference>
<comment type="function">
    <text evidence="6">Functions as component of the Arp2/3 complex which is involved in regulation of actin polymerization and together with an activating nucleation-promoting factor (NPF) mediates the formation of branched actin networks.</text>
</comment>
<dbReference type="OrthoDB" id="200404at2759"/>
<sequence>MPVYHSSFNAVTDAPQLGNLALLPLNYFLVSRQLLFRNFEIQGPADRVLIYLILFISECLSKLTVKSSRDEATRALTTLALSQFSIPGEPGFPLNALYAAPASRVDADNMRTYMTQLRQEVVSRLLEKLYAEDASKPSKWWMAFAKRKFMNKSL</sequence>
<dbReference type="PIRSF" id="PIRSF016315">
    <property type="entry name" value="ARP2/3_P21-Arc"/>
    <property type="match status" value="1"/>
</dbReference>
<keyword evidence="3 6" id="KW-0963">Cytoplasm</keyword>
<accession>A0A1Y2HYA8</accession>
<evidence type="ECO:0000313" key="7">
    <source>
        <dbReference type="EMBL" id="ORZ38122.1"/>
    </source>
</evidence>
<comment type="subcellular location">
    <subcellularLocation>
        <location evidence="1 6">Cytoplasm</location>
        <location evidence="1 6">Cytoskeleton</location>
    </subcellularLocation>
</comment>
<evidence type="ECO:0000256" key="1">
    <source>
        <dbReference type="ARBA" id="ARBA00004245"/>
    </source>
</evidence>
<dbReference type="GO" id="GO:0034314">
    <property type="term" value="P:Arp2/3 complex-mediated actin nucleation"/>
    <property type="evidence" value="ECO:0007669"/>
    <property type="project" value="UniProtKB-UniRule"/>
</dbReference>
<dbReference type="Pfam" id="PF04062">
    <property type="entry name" value="P21-Arc"/>
    <property type="match status" value="1"/>
</dbReference>
<dbReference type="InterPro" id="IPR036753">
    <property type="entry name" value="ARPC3_sf"/>
</dbReference>
<evidence type="ECO:0000256" key="6">
    <source>
        <dbReference type="PIRNR" id="PIRNR016315"/>
    </source>
</evidence>
<dbReference type="AlphaFoldDB" id="A0A1Y2HYA8"/>
<dbReference type="GO" id="GO:0005885">
    <property type="term" value="C:Arp2/3 protein complex"/>
    <property type="evidence" value="ECO:0007669"/>
    <property type="project" value="UniProtKB-UniRule"/>
</dbReference>
<dbReference type="Gene3D" id="1.10.1760.10">
    <property type="entry name" value="Actin-related protein 2/3 complex subunit 3"/>
    <property type="match status" value="1"/>
</dbReference>
<proteinExistence type="inferred from homology"/>
<dbReference type="PANTHER" id="PTHR12391">
    <property type="entry name" value="ARP2/3 COMPLEX 21 KD SUBUNIT"/>
    <property type="match status" value="1"/>
</dbReference>
<name>A0A1Y2HYA8_9FUNG</name>
<dbReference type="EMBL" id="MCFL01000010">
    <property type="protein sequence ID" value="ORZ38122.1"/>
    <property type="molecule type" value="Genomic_DNA"/>
</dbReference>
<dbReference type="Proteomes" id="UP000193411">
    <property type="component" value="Unassembled WGS sequence"/>
</dbReference>
<keyword evidence="4 6" id="KW-0009">Actin-binding</keyword>
<dbReference type="InterPro" id="IPR007204">
    <property type="entry name" value="ARPC3"/>
</dbReference>
<keyword evidence="8" id="KW-1185">Reference proteome</keyword>
<evidence type="ECO:0000256" key="2">
    <source>
        <dbReference type="ARBA" id="ARBA00010856"/>
    </source>
</evidence>
<dbReference type="STRING" id="765915.A0A1Y2HYA8"/>
<organism evidence="7 8">
    <name type="scientific">Catenaria anguillulae PL171</name>
    <dbReference type="NCBI Taxonomy" id="765915"/>
    <lineage>
        <taxon>Eukaryota</taxon>
        <taxon>Fungi</taxon>
        <taxon>Fungi incertae sedis</taxon>
        <taxon>Blastocladiomycota</taxon>
        <taxon>Blastocladiomycetes</taxon>
        <taxon>Blastocladiales</taxon>
        <taxon>Catenariaceae</taxon>
        <taxon>Catenaria</taxon>
    </lineage>
</organism>